<dbReference type="InterPro" id="IPR017850">
    <property type="entry name" value="Alkaline_phosphatase_core_sf"/>
</dbReference>
<keyword evidence="3" id="KW-1185">Reference proteome</keyword>
<dbReference type="Proteomes" id="UP001432027">
    <property type="component" value="Unassembled WGS sequence"/>
</dbReference>
<name>A0AAV5U2B5_9BILA</name>
<comment type="caution">
    <text evidence="2">The sequence shown here is derived from an EMBL/GenBank/DDBJ whole genome shotgun (WGS) entry which is preliminary data.</text>
</comment>
<dbReference type="GO" id="GO:0006506">
    <property type="term" value="P:GPI anchor biosynthetic process"/>
    <property type="evidence" value="ECO:0007669"/>
    <property type="project" value="UniProtKB-KW"/>
</dbReference>
<comment type="pathway">
    <text evidence="1">Glycolipid biosynthesis; glycosylphosphatidylinositol-anchor biosynthesis.</text>
</comment>
<organism evidence="2 3">
    <name type="scientific">Pristionchus entomophagus</name>
    <dbReference type="NCBI Taxonomy" id="358040"/>
    <lineage>
        <taxon>Eukaryota</taxon>
        <taxon>Metazoa</taxon>
        <taxon>Ecdysozoa</taxon>
        <taxon>Nematoda</taxon>
        <taxon>Chromadorea</taxon>
        <taxon>Rhabditida</taxon>
        <taxon>Rhabditina</taxon>
        <taxon>Diplogasteromorpha</taxon>
        <taxon>Diplogasteroidea</taxon>
        <taxon>Neodiplogasteridae</taxon>
        <taxon>Pristionchus</taxon>
    </lineage>
</organism>
<evidence type="ECO:0000313" key="3">
    <source>
        <dbReference type="Proteomes" id="UP001432027"/>
    </source>
</evidence>
<keyword evidence="1" id="KW-0337">GPI-anchor biosynthesis</keyword>
<dbReference type="PANTHER" id="PTHR12250:SF0">
    <property type="entry name" value="GPI ETHANOLAMINE PHOSPHATE TRANSFERASE 1"/>
    <property type="match status" value="1"/>
</dbReference>
<keyword evidence="1" id="KW-0808">Transferase</keyword>
<comment type="similarity">
    <text evidence="1">Belongs to the PIGG/PIGN/PIGO family. PIGN subfamily.</text>
</comment>
<dbReference type="Gene3D" id="3.40.720.10">
    <property type="entry name" value="Alkaline Phosphatase, subunit A"/>
    <property type="match status" value="1"/>
</dbReference>
<dbReference type="GO" id="GO:0051377">
    <property type="term" value="F:mannose-ethanolamine phosphotransferase activity"/>
    <property type="evidence" value="ECO:0007669"/>
    <property type="project" value="UniProtKB-UniRule"/>
</dbReference>
<protein>
    <recommendedName>
        <fullName evidence="1">GPI ethanolamine phosphate transferase 1</fullName>
        <ecNumber evidence="1">2.-.-.-</ecNumber>
    </recommendedName>
</protein>
<comment type="subcellular location">
    <subcellularLocation>
        <location evidence="1">Endoplasmic reticulum membrane</location>
        <topology evidence="1">Multi-pass membrane protein</topology>
    </subcellularLocation>
</comment>
<keyword evidence="1" id="KW-0256">Endoplasmic reticulum</keyword>
<dbReference type="Pfam" id="PF01663">
    <property type="entry name" value="Phosphodiest"/>
    <property type="match status" value="1"/>
</dbReference>
<dbReference type="EMBL" id="BTSX01000005">
    <property type="protein sequence ID" value="GMT00636.1"/>
    <property type="molecule type" value="Genomic_DNA"/>
</dbReference>
<accession>A0AAV5U2B5</accession>
<sequence>FSHFINMVSQIILSIPDQSKLHGESIEMEVKIGVLGVIVHLILLYSIFDVYYTSPIIESLPAHRPSSNDPPAKRLFLVSADGLRYDTLMDNKELAPFLHRLIDTGKASYGLSLSHVPTESRPGHLSIVAGMTEDVSAVTRGWKENPVTFDTLFNRSIESFQWGSHDITHLFSHIPQMKTESFPSEWEDFSSFENYKLDEWVFDKCRISVRRAPPPPPNGYDRLF</sequence>
<comment type="function">
    <text evidence="1">Ethanolamine phosphate transferase involved in glycosylphosphatidylinositol-anchor biosynthesis. Transfers ethanolamine phosphate to the first alpha-1,4-linked mannose of the glycosylphosphatidylinositol precursor of GPI-anchor.</text>
</comment>
<dbReference type="SUPFAM" id="SSF53649">
    <property type="entry name" value="Alkaline phosphatase-like"/>
    <property type="match status" value="1"/>
</dbReference>
<reference evidence="2" key="1">
    <citation type="submission" date="2023-10" db="EMBL/GenBank/DDBJ databases">
        <title>Genome assembly of Pristionchus species.</title>
        <authorList>
            <person name="Yoshida K."/>
            <person name="Sommer R.J."/>
        </authorList>
    </citation>
    <scope>NUCLEOTIDE SEQUENCE</scope>
    <source>
        <strain evidence="2">RS0144</strain>
    </source>
</reference>
<evidence type="ECO:0000256" key="1">
    <source>
        <dbReference type="RuleBase" id="RU367138"/>
    </source>
</evidence>
<proteinExistence type="inferred from homology"/>
<evidence type="ECO:0000313" key="2">
    <source>
        <dbReference type="EMBL" id="GMT00636.1"/>
    </source>
</evidence>
<feature type="non-terminal residue" evidence="2">
    <location>
        <position position="224"/>
    </location>
</feature>
<gene>
    <name evidence="2" type="ORF">PENTCL1PPCAC_22810</name>
</gene>
<dbReference type="PANTHER" id="PTHR12250">
    <property type="entry name" value="PHOSPHATIDYLINOSITOL GLYCAN, CLASS N"/>
    <property type="match status" value="1"/>
</dbReference>
<dbReference type="EC" id="2.-.-.-" evidence="1"/>
<feature type="non-terminal residue" evidence="2">
    <location>
        <position position="1"/>
    </location>
</feature>
<dbReference type="InterPro" id="IPR002591">
    <property type="entry name" value="Phosphodiest/P_Trfase"/>
</dbReference>
<dbReference type="GO" id="GO:0005789">
    <property type="term" value="C:endoplasmic reticulum membrane"/>
    <property type="evidence" value="ECO:0007669"/>
    <property type="project" value="UniProtKB-SubCell"/>
</dbReference>
<dbReference type="AlphaFoldDB" id="A0AAV5U2B5"/>
<dbReference type="InterPro" id="IPR007070">
    <property type="entry name" value="GPI_EtnP_transferase_1"/>
</dbReference>